<dbReference type="Proteomes" id="UP000193404">
    <property type="component" value="Chromosome"/>
</dbReference>
<dbReference type="STRING" id="282676.B6F84_09445"/>
<feature type="transmembrane region" description="Helical" evidence="1">
    <location>
        <begin position="181"/>
        <end position="203"/>
    </location>
</feature>
<dbReference type="GeneID" id="41591147"/>
<feature type="transmembrane region" description="Helical" evidence="1">
    <location>
        <begin position="86"/>
        <end position="107"/>
    </location>
</feature>
<feature type="transmembrane region" description="Helical" evidence="1">
    <location>
        <begin position="464"/>
        <end position="483"/>
    </location>
</feature>
<name>A0A1W6K124_9CREN</name>
<keyword evidence="1" id="KW-0812">Transmembrane</keyword>
<keyword evidence="1" id="KW-1133">Transmembrane helix</keyword>
<feature type="transmembrane region" description="Helical" evidence="1">
    <location>
        <begin position="435"/>
        <end position="452"/>
    </location>
</feature>
<feature type="transmembrane region" description="Helical" evidence="1">
    <location>
        <begin position="150"/>
        <end position="175"/>
    </location>
</feature>
<sequence length="503" mass="56517">MENKEKQGNRSAGFVRIGLFNLLLKTLVAPISFLFSLLVVRYLSSISIETFGIWQYIFILVTGYFTIPGDLFSSITSRYSAEGRKIGGIIIINALAGALSSLIYFFLIPDFVNISGYHIFSYFYLAILLIISIYLMKISNSIAIGKSPRLTAISTVSFQLLRLGSGIVLMFYFHLSIEAVILAYTIGYLSQILFNLVFVNANLKVDFKVAFTAVKKSLVFIMNYVQLIIESTLTLIIVALVGSAIPISYFESALIISNIVYWSQASTDGLVLKLQESKDPKLIETALKLFFTAGGIFLLIILVDGERLLYILRPEYIASIWALLVLSTSNFIRALYSIFYRAIYMKDETLSVESKGEFKGYTAKLTRNNVIISAFGVTSMLILAYMIKDNENIYQISPLLAVIISSALLINSIGMLISSFLTSKKLYSFRFPKREAIVSIFLSLLASFPFLGLTKERTIPELEIMIKLTLFSIIIYVVLSYFLNPYARSLIRTAIKEVKNFKL</sequence>
<keyword evidence="1" id="KW-0472">Membrane</keyword>
<evidence type="ECO:0000313" key="2">
    <source>
        <dbReference type="EMBL" id="ARM76226.1"/>
    </source>
</evidence>
<feature type="transmembrane region" description="Helical" evidence="1">
    <location>
        <begin position="119"/>
        <end position="138"/>
    </location>
</feature>
<evidence type="ECO:0000313" key="3">
    <source>
        <dbReference type="Proteomes" id="UP000193404"/>
    </source>
</evidence>
<dbReference type="KEGG" id="aman:B6F84_09445"/>
<protein>
    <submittedName>
        <fullName evidence="2">Teichoic acid transporter</fullName>
    </submittedName>
</protein>
<dbReference type="OrthoDB" id="43802at2157"/>
<keyword evidence="3" id="KW-1185">Reference proteome</keyword>
<dbReference type="EMBL" id="CP020477">
    <property type="protein sequence ID" value="ARM76226.1"/>
    <property type="molecule type" value="Genomic_DNA"/>
</dbReference>
<feature type="transmembrane region" description="Helical" evidence="1">
    <location>
        <begin position="20"/>
        <end position="41"/>
    </location>
</feature>
<organism evidence="2 3">
    <name type="scientific">Acidianus manzaensis</name>
    <dbReference type="NCBI Taxonomy" id="282676"/>
    <lineage>
        <taxon>Archaea</taxon>
        <taxon>Thermoproteota</taxon>
        <taxon>Thermoprotei</taxon>
        <taxon>Sulfolobales</taxon>
        <taxon>Sulfolobaceae</taxon>
        <taxon>Acidianus</taxon>
    </lineage>
</organism>
<dbReference type="AlphaFoldDB" id="A0A1W6K124"/>
<proteinExistence type="predicted"/>
<dbReference type="RefSeq" id="WP_148692010.1">
    <property type="nucleotide sequence ID" value="NZ_CP020477.1"/>
</dbReference>
<feature type="transmembrane region" description="Helical" evidence="1">
    <location>
        <begin position="53"/>
        <end position="74"/>
    </location>
</feature>
<gene>
    <name evidence="2" type="ORF">B6F84_09445</name>
</gene>
<evidence type="ECO:0000256" key="1">
    <source>
        <dbReference type="SAM" id="Phobius"/>
    </source>
</evidence>
<feature type="transmembrane region" description="Helical" evidence="1">
    <location>
        <begin position="286"/>
        <end position="304"/>
    </location>
</feature>
<feature type="transmembrane region" description="Helical" evidence="1">
    <location>
        <begin position="399"/>
        <end position="423"/>
    </location>
</feature>
<accession>A0A1W6K124</accession>
<feature type="transmembrane region" description="Helical" evidence="1">
    <location>
        <begin position="369"/>
        <end position="387"/>
    </location>
</feature>
<feature type="transmembrane region" description="Helical" evidence="1">
    <location>
        <begin position="316"/>
        <end position="336"/>
    </location>
</feature>
<feature type="transmembrane region" description="Helical" evidence="1">
    <location>
        <begin position="224"/>
        <end position="247"/>
    </location>
</feature>
<reference evidence="2 3" key="1">
    <citation type="submission" date="2017-03" db="EMBL/GenBank/DDBJ databases">
        <title>Sulfur activation and transportation mechanism of thermophilic Archaea Acidianus manzaensis YN-25.</title>
        <authorList>
            <person name="Ma Y."/>
            <person name="Yang Y."/>
            <person name="Xia J."/>
        </authorList>
    </citation>
    <scope>NUCLEOTIDE SEQUENCE [LARGE SCALE GENOMIC DNA]</scope>
    <source>
        <strain evidence="2 3">YN-25</strain>
    </source>
</reference>